<dbReference type="GO" id="GO:0046872">
    <property type="term" value="F:metal ion binding"/>
    <property type="evidence" value="ECO:0007669"/>
    <property type="project" value="UniProtKB-KW"/>
</dbReference>
<feature type="compositionally biased region" description="Polar residues" evidence="6">
    <location>
        <begin position="277"/>
        <end position="286"/>
    </location>
</feature>
<dbReference type="HOGENOM" id="CLU_009227_4_1_9"/>
<organism evidence="8 9">
    <name type="scientific">Hungatella hathewayi WAL-18680</name>
    <dbReference type="NCBI Taxonomy" id="742737"/>
    <lineage>
        <taxon>Bacteria</taxon>
        <taxon>Bacillati</taxon>
        <taxon>Bacillota</taxon>
        <taxon>Clostridia</taxon>
        <taxon>Lachnospirales</taxon>
        <taxon>Lachnospiraceae</taxon>
        <taxon>Hungatella</taxon>
    </lineage>
</organism>
<comment type="similarity">
    <text evidence="2">Belongs to the transketolase family.</text>
</comment>
<dbReference type="PANTHER" id="PTHR47514">
    <property type="entry name" value="TRANSKETOLASE N-TERMINAL SECTION-RELATED"/>
    <property type="match status" value="1"/>
</dbReference>
<dbReference type="PROSITE" id="PS00801">
    <property type="entry name" value="TRANSKETOLASE_1"/>
    <property type="match status" value="1"/>
</dbReference>
<dbReference type="AlphaFoldDB" id="G5IH75"/>
<comment type="cofactor">
    <cofactor evidence="1">
        <name>thiamine diphosphate</name>
        <dbReference type="ChEBI" id="CHEBI:58937"/>
    </cofactor>
</comment>
<feature type="region of interest" description="Disordered" evidence="6">
    <location>
        <begin position="263"/>
        <end position="293"/>
    </location>
</feature>
<reference evidence="8 9" key="1">
    <citation type="submission" date="2011-08" db="EMBL/GenBank/DDBJ databases">
        <title>The Genome Sequence of Clostridium hathewayi WAL-18680.</title>
        <authorList>
            <consortium name="The Broad Institute Genome Sequencing Platform"/>
            <person name="Earl A."/>
            <person name="Ward D."/>
            <person name="Feldgarden M."/>
            <person name="Gevers D."/>
            <person name="Finegold S.M."/>
            <person name="Summanen P.H."/>
            <person name="Molitoris D.R."/>
            <person name="Song M."/>
            <person name="Daigneault M."/>
            <person name="Allen-Vercoe E."/>
            <person name="Young S.K."/>
            <person name="Zeng Q."/>
            <person name="Gargeya S."/>
            <person name="Fitzgerald M."/>
            <person name="Haas B."/>
            <person name="Abouelleil A."/>
            <person name="Alvarado L."/>
            <person name="Arachchi H.M."/>
            <person name="Berlin A."/>
            <person name="Brown A."/>
            <person name="Chapman S.B."/>
            <person name="Chen Z."/>
            <person name="Dunbar C."/>
            <person name="Freedman E."/>
            <person name="Gearin G."/>
            <person name="Gellesch M."/>
            <person name="Goldberg J."/>
            <person name="Griggs A."/>
            <person name="Gujja S."/>
            <person name="Heiman D."/>
            <person name="Howarth C."/>
            <person name="Larson L."/>
            <person name="Lui A."/>
            <person name="MacDonald P.J.P."/>
            <person name="Montmayeur A."/>
            <person name="Murphy C."/>
            <person name="Neiman D."/>
            <person name="Pearson M."/>
            <person name="Priest M."/>
            <person name="Roberts A."/>
            <person name="Saif S."/>
            <person name="Shea T."/>
            <person name="Shenoy N."/>
            <person name="Sisk P."/>
            <person name="Stolte C."/>
            <person name="Sykes S."/>
            <person name="Wortman J."/>
            <person name="Nusbaum C."/>
            <person name="Birren B."/>
        </authorList>
    </citation>
    <scope>NUCLEOTIDE SEQUENCE [LARGE SCALE GENOMIC DNA]</scope>
    <source>
        <strain evidence="8 9">WAL-18680</strain>
    </source>
</reference>
<evidence type="ECO:0000256" key="2">
    <source>
        <dbReference type="ARBA" id="ARBA00007131"/>
    </source>
</evidence>
<evidence type="ECO:0000256" key="1">
    <source>
        <dbReference type="ARBA" id="ARBA00001964"/>
    </source>
</evidence>
<gene>
    <name evidence="8" type="ORF">HMPREF9473_02853</name>
</gene>
<dbReference type="SUPFAM" id="SSF52518">
    <property type="entry name" value="Thiamin diphosphate-binding fold (THDP-binding)"/>
    <property type="match status" value="1"/>
</dbReference>
<keyword evidence="3" id="KW-0808">Transferase</keyword>
<dbReference type="Pfam" id="PF00456">
    <property type="entry name" value="Transketolase_N"/>
    <property type="match status" value="1"/>
</dbReference>
<dbReference type="EMBL" id="ADLN01000075">
    <property type="protein sequence ID" value="EHI59146.1"/>
    <property type="molecule type" value="Genomic_DNA"/>
</dbReference>
<evidence type="ECO:0000259" key="7">
    <source>
        <dbReference type="Pfam" id="PF00456"/>
    </source>
</evidence>
<keyword evidence="4" id="KW-0479">Metal-binding</keyword>
<dbReference type="CDD" id="cd02012">
    <property type="entry name" value="TPP_TK"/>
    <property type="match status" value="1"/>
</dbReference>
<keyword evidence="5" id="KW-0786">Thiamine pyrophosphate</keyword>
<dbReference type="InterPro" id="IPR049557">
    <property type="entry name" value="Transketolase_CS"/>
</dbReference>
<dbReference type="Proteomes" id="UP000005384">
    <property type="component" value="Unassembled WGS sequence"/>
</dbReference>
<accession>G5IH75</accession>
<evidence type="ECO:0000256" key="5">
    <source>
        <dbReference type="ARBA" id="ARBA00023052"/>
    </source>
</evidence>
<name>G5IH75_9FIRM</name>
<dbReference type="PANTHER" id="PTHR47514:SF1">
    <property type="entry name" value="TRANSKETOLASE N-TERMINAL SECTION-RELATED"/>
    <property type="match status" value="1"/>
</dbReference>
<keyword evidence="9" id="KW-1185">Reference proteome</keyword>
<evidence type="ECO:0000256" key="3">
    <source>
        <dbReference type="ARBA" id="ARBA00022679"/>
    </source>
</evidence>
<evidence type="ECO:0000313" key="8">
    <source>
        <dbReference type="EMBL" id="EHI59146.1"/>
    </source>
</evidence>
<comment type="caution">
    <text evidence="8">The sequence shown here is derived from an EMBL/GenBank/DDBJ whole genome shotgun (WGS) entry which is preliminary data.</text>
</comment>
<dbReference type="GO" id="GO:0016740">
    <property type="term" value="F:transferase activity"/>
    <property type="evidence" value="ECO:0007669"/>
    <property type="project" value="UniProtKB-KW"/>
</dbReference>
<dbReference type="InterPro" id="IPR005474">
    <property type="entry name" value="Transketolase_N"/>
</dbReference>
<evidence type="ECO:0000256" key="6">
    <source>
        <dbReference type="SAM" id="MobiDB-lite"/>
    </source>
</evidence>
<dbReference type="PATRIC" id="fig|742737.3.peg.2857"/>
<sequence length="293" mass="31906">MNKKEAEALLVRRDIVTMLHSAGSGHPGGSLSITEILVSLYHHISVRPDEPDWEDRDRVVISKGHAAPAIYAVLAEHGYFLKDEFKRLRKLGGKLQGHPDMNKTPGIDACSGSLGQGFSTSIGMALAARVLKKDYHVYAILGDGELQEGIVWEAALAAAHYKLDNLTMIIDCNGLQIDGATDSVMSLGDLPGKMRAFGFEVKEVDGHDMEALDRIWKEAPNGKPICVIARTTKGKGISFMEGKAEWHGKAITQEEYEAAMKELDEAEQHGMAGQLDQAKQPNQAEQSSKKGGM</sequence>
<protein>
    <recommendedName>
        <fullName evidence="7">Transketolase N-terminal domain-containing protein</fullName>
    </recommendedName>
</protein>
<dbReference type="Gene3D" id="3.40.50.970">
    <property type="match status" value="1"/>
</dbReference>
<dbReference type="RefSeq" id="WP_006780831.1">
    <property type="nucleotide sequence ID" value="NZ_CP040506.1"/>
</dbReference>
<proteinExistence type="inferred from homology"/>
<evidence type="ECO:0000313" key="9">
    <source>
        <dbReference type="Proteomes" id="UP000005384"/>
    </source>
</evidence>
<evidence type="ECO:0000256" key="4">
    <source>
        <dbReference type="ARBA" id="ARBA00022723"/>
    </source>
</evidence>
<feature type="domain" description="Transketolase N-terminal" evidence="7">
    <location>
        <begin position="16"/>
        <end position="263"/>
    </location>
</feature>
<dbReference type="InterPro" id="IPR029061">
    <property type="entry name" value="THDP-binding"/>
</dbReference>